<feature type="domain" description="Calcineurin-like phosphoesterase" evidence="1">
    <location>
        <begin position="109"/>
        <end position="289"/>
    </location>
</feature>
<accession>A0ABW6WJ31</accession>
<evidence type="ECO:0000313" key="3">
    <source>
        <dbReference type="Proteomes" id="UP001602245"/>
    </source>
</evidence>
<evidence type="ECO:0000259" key="1">
    <source>
        <dbReference type="Pfam" id="PF00149"/>
    </source>
</evidence>
<dbReference type="InterPro" id="IPR029052">
    <property type="entry name" value="Metallo-depent_PP-like"/>
</dbReference>
<dbReference type="SUPFAM" id="SSF49899">
    <property type="entry name" value="Concanavalin A-like lectins/glucanases"/>
    <property type="match status" value="1"/>
</dbReference>
<dbReference type="InterPro" id="IPR013320">
    <property type="entry name" value="ConA-like_dom_sf"/>
</dbReference>
<name>A0ABW6WJ31_9ACTN</name>
<comment type="caution">
    <text evidence="2">The sequence shown here is derived from an EMBL/GenBank/DDBJ whole genome shotgun (WGS) entry which is preliminary data.</text>
</comment>
<dbReference type="RefSeq" id="WP_020517854.1">
    <property type="nucleotide sequence ID" value="NZ_JBIAZU010000005.1"/>
</dbReference>
<evidence type="ECO:0000313" key="2">
    <source>
        <dbReference type="EMBL" id="MFF5293299.1"/>
    </source>
</evidence>
<proteinExistence type="predicted"/>
<keyword evidence="3" id="KW-1185">Reference proteome</keyword>
<dbReference type="Pfam" id="PF13385">
    <property type="entry name" value="Laminin_G_3"/>
    <property type="match status" value="1"/>
</dbReference>
<dbReference type="InterPro" id="IPR051918">
    <property type="entry name" value="STPP_CPPED1"/>
</dbReference>
<dbReference type="Gene3D" id="3.60.21.10">
    <property type="match status" value="1"/>
</dbReference>
<protein>
    <submittedName>
        <fullName evidence="2">LamG-like jellyroll fold domain-containing protein</fullName>
    </submittedName>
</protein>
<dbReference type="EMBL" id="JBIAZU010000005">
    <property type="protein sequence ID" value="MFF5293299.1"/>
    <property type="molecule type" value="Genomic_DNA"/>
</dbReference>
<reference evidence="2 3" key="1">
    <citation type="submission" date="2024-10" db="EMBL/GenBank/DDBJ databases">
        <title>The Natural Products Discovery Center: Release of the First 8490 Sequenced Strains for Exploring Actinobacteria Biosynthetic Diversity.</title>
        <authorList>
            <person name="Kalkreuter E."/>
            <person name="Kautsar S.A."/>
            <person name="Yang D."/>
            <person name="Bader C.D."/>
            <person name="Teijaro C.N."/>
            <person name="Fluegel L."/>
            <person name="Davis C.M."/>
            <person name="Simpson J.R."/>
            <person name="Lauterbach L."/>
            <person name="Steele A.D."/>
            <person name="Gui C."/>
            <person name="Meng S."/>
            <person name="Li G."/>
            <person name="Viehrig K."/>
            <person name="Ye F."/>
            <person name="Su P."/>
            <person name="Kiefer A.F."/>
            <person name="Nichols A."/>
            <person name="Cepeda A.J."/>
            <person name="Yan W."/>
            <person name="Fan B."/>
            <person name="Jiang Y."/>
            <person name="Adhikari A."/>
            <person name="Zheng C.-J."/>
            <person name="Schuster L."/>
            <person name="Cowan T.M."/>
            <person name="Smanski M.J."/>
            <person name="Chevrette M.G."/>
            <person name="De Carvalho L.P.S."/>
            <person name="Shen B."/>
        </authorList>
    </citation>
    <scope>NUCLEOTIDE SEQUENCE [LARGE SCALE GENOMIC DNA]</scope>
    <source>
        <strain evidence="2 3">NPDC000087</strain>
    </source>
</reference>
<organism evidence="2 3">
    <name type="scientific">Paractinoplanes globisporus</name>
    <dbReference type="NCBI Taxonomy" id="113565"/>
    <lineage>
        <taxon>Bacteria</taxon>
        <taxon>Bacillati</taxon>
        <taxon>Actinomycetota</taxon>
        <taxon>Actinomycetes</taxon>
        <taxon>Micromonosporales</taxon>
        <taxon>Micromonosporaceae</taxon>
        <taxon>Paractinoplanes</taxon>
    </lineage>
</organism>
<dbReference type="Proteomes" id="UP001602245">
    <property type="component" value="Unassembled WGS sequence"/>
</dbReference>
<sequence>MHDHGDPCLTHALSASANCADLHEHGDTTPRASRRGLLRAAGLLGVGAAATAALPAAPATAAMPGAPAAQQARAGSWKPDTRDPRFTLVVMPDTQYLFDEDRGDSRPLDASLRWILEQARDENIVFLSHLGDLTQNGKDDEFAAIGKAFQVLDRAGAAYSVLAGNHDINSGTDDSRGDSAYLRTFGPKRFARARSYGGASPDGYNSYHVFTGGGRQWLVLALDWRPSAAGLAWAQSVLDRHPALPVIVTTHEIAFADDDGEAHLSDFGRQLWDRFIARNDRIFLTLNGHFWPPGRTVLTNDAGHDVNVHITNYQDRYYGGGAMIRLYRFDLARGCVDVETISPFFLGLPAEQRNELAELEVELTGPTNRFSFDVDFATRFGAAPPRPARPARSVLVPGTLAYWRFDQATSGPVSGLIADLSGNGNHLTRADLSGGPDTLTWSDDHHPDQPAHASLRFDGGKKPARGAYLRTADGAPLNAATLERGYTIETFLKLPADFGDAHAWCGVLTRMGTGGDAGKTGDDPSEPAGCLNLSSGAELQWAVFPRNQDRISTNWSHLLPLGRWWHVAVVNDGRHSVMYVDGCPVLRNSSTPAIGLATAGKPWLVGAYHYADIVEQALYGWLGDVRIVGRALRPEQFMIGG</sequence>
<dbReference type="SUPFAM" id="SSF56300">
    <property type="entry name" value="Metallo-dependent phosphatases"/>
    <property type="match status" value="1"/>
</dbReference>
<dbReference type="Gene3D" id="2.60.120.200">
    <property type="match status" value="1"/>
</dbReference>
<dbReference type="PANTHER" id="PTHR43143">
    <property type="entry name" value="METALLOPHOSPHOESTERASE, CALCINEURIN SUPERFAMILY"/>
    <property type="match status" value="1"/>
</dbReference>
<dbReference type="PANTHER" id="PTHR43143:SF5">
    <property type="entry name" value="SECRETED PROTEIN"/>
    <property type="match status" value="1"/>
</dbReference>
<dbReference type="InterPro" id="IPR004843">
    <property type="entry name" value="Calcineurin-like_PHP"/>
</dbReference>
<gene>
    <name evidence="2" type="ORF">ACFY35_28025</name>
</gene>
<dbReference type="InterPro" id="IPR006311">
    <property type="entry name" value="TAT_signal"/>
</dbReference>
<dbReference type="Pfam" id="PF00149">
    <property type="entry name" value="Metallophos"/>
    <property type="match status" value="1"/>
</dbReference>
<dbReference type="PROSITE" id="PS51318">
    <property type="entry name" value="TAT"/>
    <property type="match status" value="1"/>
</dbReference>